<dbReference type="KEGG" id="alp:LPB137_00035"/>
<keyword evidence="3" id="KW-1185">Reference proteome</keyword>
<dbReference type="GO" id="GO:0003677">
    <property type="term" value="F:DNA binding"/>
    <property type="evidence" value="ECO:0007669"/>
    <property type="project" value="UniProtKB-KW"/>
</dbReference>
<dbReference type="AlphaFoldDB" id="A0A1P8KIF1"/>
<evidence type="ECO:0000256" key="1">
    <source>
        <dbReference type="SAM" id="Coils"/>
    </source>
</evidence>
<dbReference type="EMBL" id="CP019070">
    <property type="protein sequence ID" value="APW64328.1"/>
    <property type="molecule type" value="Genomic_DNA"/>
</dbReference>
<feature type="coiled-coil region" evidence="1">
    <location>
        <begin position="102"/>
        <end position="133"/>
    </location>
</feature>
<reference evidence="2 3" key="1">
    <citation type="submission" date="2017-01" db="EMBL/GenBank/DDBJ databases">
        <title>Genome sequencing of Arcobacter sp. LPB0137.</title>
        <authorList>
            <person name="Lee G.-W."/>
            <person name="Yi H."/>
        </authorList>
    </citation>
    <scope>NUCLEOTIDE SEQUENCE [LARGE SCALE GENOMIC DNA]</scope>
    <source>
        <strain evidence="2 3">LPB0137</strain>
    </source>
</reference>
<gene>
    <name evidence="2" type="ORF">LPB137_00035</name>
</gene>
<name>A0A1P8KIF1_9BACT</name>
<evidence type="ECO:0000313" key="2">
    <source>
        <dbReference type="EMBL" id="APW64328.1"/>
    </source>
</evidence>
<dbReference type="STRING" id="1850254.LPB137_00035"/>
<organism evidence="2 3">
    <name type="scientific">Poseidonibacter parvus</name>
    <dbReference type="NCBI Taxonomy" id="1850254"/>
    <lineage>
        <taxon>Bacteria</taxon>
        <taxon>Pseudomonadati</taxon>
        <taxon>Campylobacterota</taxon>
        <taxon>Epsilonproteobacteria</taxon>
        <taxon>Campylobacterales</taxon>
        <taxon>Arcobacteraceae</taxon>
        <taxon>Poseidonibacter</taxon>
    </lineage>
</organism>
<dbReference type="RefSeq" id="WP_076082662.1">
    <property type="nucleotide sequence ID" value="NZ_CP019070.1"/>
</dbReference>
<sequence length="214" mass="25017">MERLVTTSQAAEILGLSLQGIHYRIKKNRLKSIKEGGRLFVYITSDMEKISKAKSKNETNDVIEEITPIPKNTTSNNNDVSSIIDVKNEQITLLKKSMKWMKRQYISEIKRLEKNQENMMKVLNSEIKLLQSAFNEMRSIYKPEIEELKKTNTTSETEFISLKDFSILLKRNNKSQNDIKLIILTAIKNNDRRFIYNKLEKKLLILNSDFKDLI</sequence>
<evidence type="ECO:0000313" key="3">
    <source>
        <dbReference type="Proteomes" id="UP000186074"/>
    </source>
</evidence>
<accession>A0A1P8KIF1</accession>
<dbReference type="Proteomes" id="UP000186074">
    <property type="component" value="Chromosome"/>
</dbReference>
<keyword evidence="2" id="KW-0238">DNA-binding</keyword>
<keyword evidence="1" id="KW-0175">Coiled coil</keyword>
<dbReference type="OrthoDB" id="5348659at2"/>
<protein>
    <submittedName>
        <fullName evidence="2">DNA-binding protein</fullName>
    </submittedName>
</protein>
<proteinExistence type="predicted"/>